<feature type="domain" description="Mur ligase N-terminal catalytic" evidence="15">
    <location>
        <begin position="2"/>
        <end position="104"/>
    </location>
</feature>
<keyword evidence="19" id="KW-1185">Reference proteome</keyword>
<dbReference type="Gene3D" id="3.90.190.20">
    <property type="entry name" value="Mur ligase, C-terminal domain"/>
    <property type="match status" value="1"/>
</dbReference>
<dbReference type="InterPro" id="IPR013221">
    <property type="entry name" value="Mur_ligase_cen"/>
</dbReference>
<feature type="domain" description="Mur ligase C-terminal" evidence="16">
    <location>
        <begin position="300"/>
        <end position="410"/>
    </location>
</feature>
<name>A0A6N4TFQ7_9FIRM</name>
<keyword evidence="9" id="KW-0133">Cell shape</keyword>
<dbReference type="Proteomes" id="UP000464754">
    <property type="component" value="Chromosome"/>
</dbReference>
<keyword evidence="8" id="KW-0067">ATP-binding</keyword>
<comment type="catalytic activity">
    <reaction evidence="13">
        <text>UDP-N-acetyl-alpha-D-muramate + L-alanine + ATP = UDP-N-acetyl-alpha-D-muramoyl-L-alanine + ADP + phosphate + H(+)</text>
        <dbReference type="Rhea" id="RHEA:23372"/>
        <dbReference type="ChEBI" id="CHEBI:15378"/>
        <dbReference type="ChEBI" id="CHEBI:30616"/>
        <dbReference type="ChEBI" id="CHEBI:43474"/>
        <dbReference type="ChEBI" id="CHEBI:57972"/>
        <dbReference type="ChEBI" id="CHEBI:70757"/>
        <dbReference type="ChEBI" id="CHEBI:83898"/>
        <dbReference type="ChEBI" id="CHEBI:456216"/>
        <dbReference type="EC" id="6.3.2.8"/>
    </reaction>
</comment>
<dbReference type="PANTHER" id="PTHR43445:SF3">
    <property type="entry name" value="UDP-N-ACETYLMURAMATE--L-ALANINE LIGASE"/>
    <property type="match status" value="1"/>
</dbReference>
<dbReference type="AlphaFoldDB" id="A0A6N4TFQ7"/>
<dbReference type="InterPro" id="IPR000713">
    <property type="entry name" value="Mur_ligase_N"/>
</dbReference>
<keyword evidence="6" id="KW-0132">Cell division</keyword>
<dbReference type="KEGG" id="aarg:Aargi30884_06510"/>
<dbReference type="InterPro" id="IPR004101">
    <property type="entry name" value="Mur_ligase_C"/>
</dbReference>
<evidence type="ECO:0000256" key="10">
    <source>
        <dbReference type="ARBA" id="ARBA00022984"/>
    </source>
</evidence>
<dbReference type="Pfam" id="PF02875">
    <property type="entry name" value="Mur_ligase_C"/>
    <property type="match status" value="1"/>
</dbReference>
<evidence type="ECO:0000259" key="17">
    <source>
        <dbReference type="Pfam" id="PF08245"/>
    </source>
</evidence>
<dbReference type="Pfam" id="PF08245">
    <property type="entry name" value="Mur_ligase_M"/>
    <property type="match status" value="1"/>
</dbReference>
<evidence type="ECO:0000256" key="11">
    <source>
        <dbReference type="ARBA" id="ARBA00023306"/>
    </source>
</evidence>
<reference evidence="19" key="1">
    <citation type="submission" date="2019-05" db="EMBL/GenBank/DDBJ databases">
        <title>Complete genome sequencing of Absiella argi strain JCM 30884.</title>
        <authorList>
            <person name="Sakamoto M."/>
            <person name="Murakami T."/>
            <person name="Mori H."/>
        </authorList>
    </citation>
    <scope>NUCLEOTIDE SEQUENCE [LARGE SCALE GENOMIC DNA]</scope>
    <source>
        <strain evidence="19">JCM 30884</strain>
    </source>
</reference>
<keyword evidence="12" id="KW-0961">Cell wall biogenesis/degradation</keyword>
<evidence type="ECO:0000259" key="16">
    <source>
        <dbReference type="Pfam" id="PF02875"/>
    </source>
</evidence>
<dbReference type="PANTHER" id="PTHR43445">
    <property type="entry name" value="UDP-N-ACETYLMURAMATE--L-ALANINE LIGASE-RELATED"/>
    <property type="match status" value="1"/>
</dbReference>
<evidence type="ECO:0000256" key="1">
    <source>
        <dbReference type="ARBA" id="ARBA00004496"/>
    </source>
</evidence>
<keyword evidence="4" id="KW-0963">Cytoplasm</keyword>
<dbReference type="Gene3D" id="3.40.1190.10">
    <property type="entry name" value="Mur-like, catalytic domain"/>
    <property type="match status" value="1"/>
</dbReference>
<evidence type="ECO:0000256" key="6">
    <source>
        <dbReference type="ARBA" id="ARBA00022618"/>
    </source>
</evidence>
<dbReference type="UniPathway" id="UPA00219"/>
<dbReference type="GO" id="GO:0071555">
    <property type="term" value="P:cell wall organization"/>
    <property type="evidence" value="ECO:0007669"/>
    <property type="project" value="UniProtKB-KW"/>
</dbReference>
<proteinExistence type="predicted"/>
<evidence type="ECO:0000256" key="13">
    <source>
        <dbReference type="ARBA" id="ARBA00047833"/>
    </source>
</evidence>
<evidence type="ECO:0000256" key="3">
    <source>
        <dbReference type="ARBA" id="ARBA00012211"/>
    </source>
</evidence>
<protein>
    <recommendedName>
        <fullName evidence="3 14">UDP-N-acetylmuramate--L-alanine ligase</fullName>
        <ecNumber evidence="3 14">6.3.2.8</ecNumber>
    </recommendedName>
</protein>
<dbReference type="SUPFAM" id="SSF51984">
    <property type="entry name" value="MurCD N-terminal domain"/>
    <property type="match status" value="1"/>
</dbReference>
<dbReference type="SUPFAM" id="SSF53623">
    <property type="entry name" value="MurD-like peptide ligases, catalytic domain"/>
    <property type="match status" value="1"/>
</dbReference>
<keyword evidence="7" id="KW-0547">Nucleotide-binding</keyword>
<evidence type="ECO:0000256" key="5">
    <source>
        <dbReference type="ARBA" id="ARBA00022598"/>
    </source>
</evidence>
<evidence type="ECO:0000256" key="7">
    <source>
        <dbReference type="ARBA" id="ARBA00022741"/>
    </source>
</evidence>
<dbReference type="GO" id="GO:0008360">
    <property type="term" value="P:regulation of cell shape"/>
    <property type="evidence" value="ECO:0007669"/>
    <property type="project" value="UniProtKB-KW"/>
</dbReference>
<gene>
    <name evidence="18" type="primary">murC</name>
    <name evidence="18" type="ORF">Aargi30884_06510</name>
</gene>
<evidence type="ECO:0000259" key="15">
    <source>
        <dbReference type="Pfam" id="PF01225"/>
    </source>
</evidence>
<sequence length="437" mass="49718">MHYHFIGIKGSGMASLATIVADRHETVSGSDIEKYIFTQKPLEERNIPITSFSEDNIQEGMVVIVGNAFDDTNPEVKKAFELQKQGKTTVYWYHEFLGQLVNEYTSISVAGTHGKTTTTGMLSHVMSLASPTGFLIGDGTGDMPDNSRYFVLESCEYKRHFLAYYPQYAIITNIELDHVDYYKDMEDYRSAFETFANQVKKGVVLFGDDEEVLKLHITTEHLYYGLHDNNDVQAVNVIQNENGMQFDVLYKKEKFGTFKLPFVGKPLLWNSLGVIAVGIMEGLSYELLQEGLSTFPGVKRRFTTEENKDNVYIDDYAHHPTAVKYMIEAARVKYPGKKVIAIFKPDRYSRIYYFMDRFAQELDKADEVYLCHFPENAAKEDGIDITIQDLADKSSKAVVIAEDEEAAKQLASRGPAVYLFMSSKDIYKLKNIVKTFQ</sequence>
<evidence type="ECO:0000256" key="8">
    <source>
        <dbReference type="ARBA" id="ARBA00022840"/>
    </source>
</evidence>
<keyword evidence="11" id="KW-0131">Cell cycle</keyword>
<dbReference type="RefSeq" id="WP_118361312.1">
    <property type="nucleotide sequence ID" value="NZ_AP019695.1"/>
</dbReference>
<dbReference type="InterPro" id="IPR036565">
    <property type="entry name" value="Mur-like_cat_sf"/>
</dbReference>
<dbReference type="InterPro" id="IPR036615">
    <property type="entry name" value="Mur_ligase_C_dom_sf"/>
</dbReference>
<dbReference type="Pfam" id="PF01225">
    <property type="entry name" value="Mur_ligase"/>
    <property type="match status" value="1"/>
</dbReference>
<dbReference type="SUPFAM" id="SSF53244">
    <property type="entry name" value="MurD-like peptide ligases, peptide-binding domain"/>
    <property type="match status" value="1"/>
</dbReference>
<dbReference type="InterPro" id="IPR050061">
    <property type="entry name" value="MurCDEF_pg_biosynth"/>
</dbReference>
<dbReference type="GO" id="GO:0009252">
    <property type="term" value="P:peptidoglycan biosynthetic process"/>
    <property type="evidence" value="ECO:0007669"/>
    <property type="project" value="UniProtKB-UniRule"/>
</dbReference>
<evidence type="ECO:0000313" key="19">
    <source>
        <dbReference type="Proteomes" id="UP000464754"/>
    </source>
</evidence>
<evidence type="ECO:0000256" key="12">
    <source>
        <dbReference type="ARBA" id="ARBA00023316"/>
    </source>
</evidence>
<dbReference type="GO" id="GO:0005737">
    <property type="term" value="C:cytoplasm"/>
    <property type="evidence" value="ECO:0007669"/>
    <property type="project" value="UniProtKB-SubCell"/>
</dbReference>
<evidence type="ECO:0000256" key="2">
    <source>
        <dbReference type="ARBA" id="ARBA00004752"/>
    </source>
</evidence>
<dbReference type="InterPro" id="IPR005758">
    <property type="entry name" value="UDP-N-AcMur_Ala_ligase_MurC"/>
</dbReference>
<organism evidence="18 19">
    <name type="scientific">Amedibacterium intestinale</name>
    <dbReference type="NCBI Taxonomy" id="2583452"/>
    <lineage>
        <taxon>Bacteria</taxon>
        <taxon>Bacillati</taxon>
        <taxon>Bacillota</taxon>
        <taxon>Erysipelotrichia</taxon>
        <taxon>Erysipelotrichales</taxon>
        <taxon>Erysipelotrichaceae</taxon>
        <taxon>Amedibacterium</taxon>
    </lineage>
</organism>
<keyword evidence="10" id="KW-0573">Peptidoglycan synthesis</keyword>
<evidence type="ECO:0000313" key="18">
    <source>
        <dbReference type="EMBL" id="BBK21748.1"/>
    </source>
</evidence>
<dbReference type="EMBL" id="AP019695">
    <property type="protein sequence ID" value="BBK21748.1"/>
    <property type="molecule type" value="Genomic_DNA"/>
</dbReference>
<dbReference type="Gene3D" id="3.40.50.720">
    <property type="entry name" value="NAD(P)-binding Rossmann-like Domain"/>
    <property type="match status" value="1"/>
</dbReference>
<feature type="domain" description="Mur ligase central" evidence="17">
    <location>
        <begin position="109"/>
        <end position="277"/>
    </location>
</feature>
<evidence type="ECO:0000256" key="14">
    <source>
        <dbReference type="NCBIfam" id="TIGR01082"/>
    </source>
</evidence>
<evidence type="ECO:0000256" key="4">
    <source>
        <dbReference type="ARBA" id="ARBA00022490"/>
    </source>
</evidence>
<accession>A0A6N4TFQ7</accession>
<evidence type="ECO:0000256" key="9">
    <source>
        <dbReference type="ARBA" id="ARBA00022960"/>
    </source>
</evidence>
<comment type="subcellular location">
    <subcellularLocation>
        <location evidence="1">Cytoplasm</location>
    </subcellularLocation>
</comment>
<dbReference type="EC" id="6.3.2.8" evidence="3 14"/>
<keyword evidence="5 18" id="KW-0436">Ligase</keyword>
<dbReference type="GO" id="GO:0005524">
    <property type="term" value="F:ATP binding"/>
    <property type="evidence" value="ECO:0007669"/>
    <property type="project" value="UniProtKB-KW"/>
</dbReference>
<dbReference type="GO" id="GO:0051301">
    <property type="term" value="P:cell division"/>
    <property type="evidence" value="ECO:0007669"/>
    <property type="project" value="UniProtKB-KW"/>
</dbReference>
<dbReference type="NCBIfam" id="TIGR01082">
    <property type="entry name" value="murC"/>
    <property type="match status" value="1"/>
</dbReference>
<dbReference type="GO" id="GO:0008763">
    <property type="term" value="F:UDP-N-acetylmuramate-L-alanine ligase activity"/>
    <property type="evidence" value="ECO:0007669"/>
    <property type="project" value="UniProtKB-UniRule"/>
</dbReference>
<comment type="pathway">
    <text evidence="2">Cell wall biogenesis; peptidoglycan biosynthesis.</text>
</comment>